<dbReference type="InterPro" id="IPR017452">
    <property type="entry name" value="GPCR_Rhodpsn_7TM"/>
</dbReference>
<feature type="transmembrane region" description="Helical" evidence="9">
    <location>
        <begin position="386"/>
        <end position="411"/>
    </location>
</feature>
<evidence type="ECO:0000256" key="7">
    <source>
        <dbReference type="ARBA" id="ARBA00023180"/>
    </source>
</evidence>
<dbReference type="GO" id="GO:0035025">
    <property type="term" value="P:positive regulation of Rho protein signal transduction"/>
    <property type="evidence" value="ECO:0007669"/>
    <property type="project" value="TreeGrafter"/>
</dbReference>
<dbReference type="PANTHER" id="PTHR24232:SF53">
    <property type="entry name" value="G-PROTEIN COUPLED RECEPTORS FAMILY 1 PROFILE DOMAIN-CONTAINING PROTEIN"/>
    <property type="match status" value="1"/>
</dbReference>
<keyword evidence="3 9" id="KW-1133">Transmembrane helix</keyword>
<organism evidence="11 12">
    <name type="scientific">Syphacia muris</name>
    <dbReference type="NCBI Taxonomy" id="451379"/>
    <lineage>
        <taxon>Eukaryota</taxon>
        <taxon>Metazoa</taxon>
        <taxon>Ecdysozoa</taxon>
        <taxon>Nematoda</taxon>
        <taxon>Chromadorea</taxon>
        <taxon>Rhabditida</taxon>
        <taxon>Spirurina</taxon>
        <taxon>Oxyuridomorpha</taxon>
        <taxon>Oxyuroidea</taxon>
        <taxon>Oxyuridae</taxon>
        <taxon>Syphacia</taxon>
    </lineage>
</organism>
<name>A0A158R4B2_9BILA</name>
<evidence type="ECO:0000256" key="3">
    <source>
        <dbReference type="ARBA" id="ARBA00022989"/>
    </source>
</evidence>
<evidence type="ECO:0000256" key="9">
    <source>
        <dbReference type="SAM" id="Phobius"/>
    </source>
</evidence>
<feature type="domain" description="G-protein coupled receptors family 1 profile" evidence="10">
    <location>
        <begin position="37"/>
        <end position="433"/>
    </location>
</feature>
<sequence>MDLSTTTGDQEKDSQYTALEISYFIEVSIYAFAMLAGFCAVIYTILRFRKKYFRQVILAARLKVFKIHLTIADIIVLFVYAPTQIAWIYTYNFGKSIAFFQWYGGDFLCRSTKALSTFALHLTATLQVLIAADRLYITAHLRDIKQKTGFASNKMICAAWLLAIACALPQFVVFRVFVLPDGKPQCVSIWTLMRYYEFVAQSVMLDDSNSTVTAYLAFCSQQNTCQFFNQYAGILGFLEHVYNFVHIVSIYLLPYLIEMLCYAWILVLMKRVNRDKNDDLSQSCRRRHSSSCYCFGVGKTNSSRYSMDNPTEMSKIIPGRLSEDNLTSERTSQTTLATRSLCNGFYAPLNVNFESGSLIIAKNNEKKPAWRSTVAVARRKTRKKAFMMLTFNLIFWGPYCVIGILSSVIAFDHSGYDFLNALVVLNAVSNLLL</sequence>
<evidence type="ECO:0000256" key="2">
    <source>
        <dbReference type="ARBA" id="ARBA00022692"/>
    </source>
</evidence>
<proteinExistence type="predicted"/>
<keyword evidence="7" id="KW-0325">Glycoprotein</keyword>
<dbReference type="GO" id="GO:0007200">
    <property type="term" value="P:phospholipase C-activating G protein-coupled receptor signaling pathway"/>
    <property type="evidence" value="ECO:0007669"/>
    <property type="project" value="TreeGrafter"/>
</dbReference>
<dbReference type="Pfam" id="PF00001">
    <property type="entry name" value="7tm_1"/>
    <property type="match status" value="1"/>
</dbReference>
<dbReference type="Proteomes" id="UP000046393">
    <property type="component" value="Unplaced"/>
</dbReference>
<accession>A0A158R4B2</accession>
<dbReference type="InterPro" id="IPR000276">
    <property type="entry name" value="GPCR_Rhodpsn"/>
</dbReference>
<keyword evidence="6" id="KW-0675">Receptor</keyword>
<evidence type="ECO:0000259" key="10">
    <source>
        <dbReference type="PROSITE" id="PS50262"/>
    </source>
</evidence>
<dbReference type="PROSITE" id="PS50262">
    <property type="entry name" value="G_PROTEIN_RECEP_F1_2"/>
    <property type="match status" value="1"/>
</dbReference>
<feature type="transmembrane region" description="Helical" evidence="9">
    <location>
        <begin position="158"/>
        <end position="178"/>
    </location>
</feature>
<feature type="transmembrane region" description="Helical" evidence="9">
    <location>
        <begin position="118"/>
        <end position="137"/>
    </location>
</feature>
<feature type="transmembrane region" description="Helical" evidence="9">
    <location>
        <begin position="21"/>
        <end position="46"/>
    </location>
</feature>
<evidence type="ECO:0000256" key="5">
    <source>
        <dbReference type="ARBA" id="ARBA00023136"/>
    </source>
</evidence>
<reference evidence="12" key="1">
    <citation type="submission" date="2016-04" db="UniProtKB">
        <authorList>
            <consortium name="WormBaseParasite"/>
        </authorList>
    </citation>
    <scope>IDENTIFICATION</scope>
</reference>
<dbReference type="GO" id="GO:0005886">
    <property type="term" value="C:plasma membrane"/>
    <property type="evidence" value="ECO:0007669"/>
    <property type="project" value="TreeGrafter"/>
</dbReference>
<evidence type="ECO:0000256" key="4">
    <source>
        <dbReference type="ARBA" id="ARBA00023040"/>
    </source>
</evidence>
<dbReference type="STRING" id="451379.A0A158R4B2"/>
<keyword evidence="4" id="KW-0297">G-protein coupled receptor</keyword>
<dbReference type="PRINTS" id="PR00237">
    <property type="entry name" value="GPCRRHODOPSN"/>
</dbReference>
<keyword evidence="11" id="KW-1185">Reference proteome</keyword>
<dbReference type="AlphaFoldDB" id="A0A158R4B2"/>
<feature type="transmembrane region" description="Helical" evidence="9">
    <location>
        <begin position="244"/>
        <end position="267"/>
    </location>
</feature>
<keyword evidence="2 9" id="KW-0812">Transmembrane</keyword>
<protein>
    <submittedName>
        <fullName evidence="12">G_PROTEIN_RECEP_F1_2 domain-containing protein</fullName>
    </submittedName>
</protein>
<evidence type="ECO:0000256" key="6">
    <source>
        <dbReference type="ARBA" id="ARBA00023170"/>
    </source>
</evidence>
<dbReference type="Gene3D" id="1.20.1070.10">
    <property type="entry name" value="Rhodopsin 7-helix transmembrane proteins"/>
    <property type="match status" value="1"/>
</dbReference>
<comment type="subcellular location">
    <subcellularLocation>
        <location evidence="1">Membrane</location>
        <topology evidence="1">Multi-pass membrane protein</topology>
    </subcellularLocation>
</comment>
<evidence type="ECO:0000313" key="11">
    <source>
        <dbReference type="Proteomes" id="UP000046393"/>
    </source>
</evidence>
<dbReference type="PANTHER" id="PTHR24232">
    <property type="entry name" value="G-PROTEIN COUPLED RECEPTOR"/>
    <property type="match status" value="1"/>
</dbReference>
<dbReference type="WBParaSite" id="SMUV_0000289201-mRNA-1">
    <property type="protein sequence ID" value="SMUV_0000289201-mRNA-1"/>
    <property type="gene ID" value="SMUV_0000289201"/>
</dbReference>
<evidence type="ECO:0000256" key="1">
    <source>
        <dbReference type="ARBA" id="ARBA00004141"/>
    </source>
</evidence>
<keyword evidence="8" id="KW-0807">Transducer</keyword>
<evidence type="ECO:0000256" key="8">
    <source>
        <dbReference type="ARBA" id="ARBA00023224"/>
    </source>
</evidence>
<evidence type="ECO:0000313" key="12">
    <source>
        <dbReference type="WBParaSite" id="SMUV_0000289201-mRNA-1"/>
    </source>
</evidence>
<dbReference type="GO" id="GO:0004930">
    <property type="term" value="F:G protein-coupled receptor activity"/>
    <property type="evidence" value="ECO:0007669"/>
    <property type="project" value="UniProtKB-KW"/>
</dbReference>
<keyword evidence="5 9" id="KW-0472">Membrane</keyword>
<feature type="transmembrane region" description="Helical" evidence="9">
    <location>
        <begin position="67"/>
        <end position="89"/>
    </location>
</feature>
<dbReference type="SUPFAM" id="SSF81321">
    <property type="entry name" value="Family A G protein-coupled receptor-like"/>
    <property type="match status" value="1"/>
</dbReference>